<dbReference type="InterPro" id="IPR000326">
    <property type="entry name" value="PAP2/HPO"/>
</dbReference>
<dbReference type="GO" id="GO:0005886">
    <property type="term" value="C:plasma membrane"/>
    <property type="evidence" value="ECO:0007669"/>
    <property type="project" value="UniProtKB-SubCell"/>
</dbReference>
<dbReference type="Pfam" id="PF09335">
    <property type="entry name" value="VTT_dom"/>
    <property type="match status" value="1"/>
</dbReference>
<dbReference type="PANTHER" id="PTHR30353">
    <property type="entry name" value="INNER MEMBRANE PROTEIN DEDA-RELATED"/>
    <property type="match status" value="1"/>
</dbReference>
<dbReference type="Proteomes" id="UP000199541">
    <property type="component" value="Unassembled WGS sequence"/>
</dbReference>
<evidence type="ECO:0000256" key="1">
    <source>
        <dbReference type="ARBA" id="ARBA00004651"/>
    </source>
</evidence>
<comment type="subcellular location">
    <subcellularLocation>
        <location evidence="1">Cell membrane</location>
        <topology evidence="1">Multi-pass membrane protein</topology>
    </subcellularLocation>
</comment>
<feature type="transmembrane region" description="Helical" evidence="7">
    <location>
        <begin position="431"/>
        <end position="448"/>
    </location>
</feature>
<evidence type="ECO:0000256" key="6">
    <source>
        <dbReference type="ARBA" id="ARBA00023136"/>
    </source>
</evidence>
<keyword evidence="4 7" id="KW-0812">Transmembrane</keyword>
<dbReference type="Pfam" id="PF14067">
    <property type="entry name" value="LssY_C"/>
    <property type="match status" value="1"/>
</dbReference>
<feature type="transmembrane region" description="Helical" evidence="7">
    <location>
        <begin position="144"/>
        <end position="165"/>
    </location>
</feature>
<dbReference type="Pfam" id="PF01569">
    <property type="entry name" value="PAP2"/>
    <property type="match status" value="1"/>
</dbReference>
<dbReference type="SUPFAM" id="SSF48317">
    <property type="entry name" value="Acid phosphatase/Vanadium-dependent haloperoxidase"/>
    <property type="match status" value="1"/>
</dbReference>
<dbReference type="InterPro" id="IPR036938">
    <property type="entry name" value="PAP2/HPO_sf"/>
</dbReference>
<keyword evidence="11" id="KW-1185">Reference proteome</keyword>
<dbReference type="CDD" id="cd03392">
    <property type="entry name" value="PAP2_like_2"/>
    <property type="match status" value="1"/>
</dbReference>
<dbReference type="SMART" id="SM00014">
    <property type="entry name" value="acidPPc"/>
    <property type="match status" value="1"/>
</dbReference>
<evidence type="ECO:0000313" key="11">
    <source>
        <dbReference type="Proteomes" id="UP000199541"/>
    </source>
</evidence>
<reference evidence="9" key="3">
    <citation type="submission" date="2023-06" db="EMBL/GenBank/DDBJ databases">
        <authorList>
            <person name="Sun Q."/>
            <person name="Zhou Y."/>
        </authorList>
    </citation>
    <scope>NUCLEOTIDE SEQUENCE</scope>
    <source>
        <strain evidence="9">CGMCC 1.10859</strain>
    </source>
</reference>
<keyword evidence="3" id="KW-1003">Cell membrane</keyword>
<evidence type="ECO:0000313" key="12">
    <source>
        <dbReference type="Proteomes" id="UP000634647"/>
    </source>
</evidence>
<feature type="transmembrane region" description="Helical" evidence="7">
    <location>
        <begin position="332"/>
        <end position="354"/>
    </location>
</feature>
<evidence type="ECO:0000313" key="9">
    <source>
        <dbReference type="EMBL" id="GHD99858.1"/>
    </source>
</evidence>
<dbReference type="Gene3D" id="1.20.144.10">
    <property type="entry name" value="Phosphatidic acid phosphatase type 2/haloperoxidase"/>
    <property type="match status" value="1"/>
</dbReference>
<keyword evidence="5 7" id="KW-1133">Transmembrane helix</keyword>
<comment type="similarity">
    <text evidence="2">Belongs to the DedA family.</text>
</comment>
<gene>
    <name evidence="9" type="ORF">GCM10008024_09260</name>
    <name evidence="10" type="ORF">SAMN05444006_103165</name>
</gene>
<evidence type="ECO:0000256" key="4">
    <source>
        <dbReference type="ARBA" id="ARBA00022692"/>
    </source>
</evidence>
<dbReference type="InterPro" id="IPR032818">
    <property type="entry name" value="DedA-like"/>
</dbReference>
<dbReference type="PANTHER" id="PTHR30353:SF15">
    <property type="entry name" value="INNER MEMBRANE PROTEIN YABI"/>
    <property type="match status" value="1"/>
</dbReference>
<evidence type="ECO:0000256" key="7">
    <source>
        <dbReference type="SAM" id="Phobius"/>
    </source>
</evidence>
<reference evidence="10 11" key="2">
    <citation type="submission" date="2016-10" db="EMBL/GenBank/DDBJ databases">
        <authorList>
            <person name="Varghese N."/>
            <person name="Submissions S."/>
        </authorList>
    </citation>
    <scope>NUCLEOTIDE SEQUENCE [LARGE SCALE GENOMIC DNA]</scope>
    <source>
        <strain evidence="10 11">DSM 24802</strain>
    </source>
</reference>
<keyword evidence="6 7" id="KW-0472">Membrane</keyword>
<evidence type="ECO:0000313" key="10">
    <source>
        <dbReference type="EMBL" id="SDW41910.1"/>
    </source>
</evidence>
<feature type="transmembrane region" description="Helical" evidence="7">
    <location>
        <begin position="20"/>
        <end position="42"/>
    </location>
</feature>
<dbReference type="InterPro" id="IPR032816">
    <property type="entry name" value="VTT_dom"/>
</dbReference>
<dbReference type="InterPro" id="IPR025902">
    <property type="entry name" value="LssY-like-C_dom"/>
</dbReference>
<dbReference type="EMBL" id="FNOB01000003">
    <property type="protein sequence ID" value="SDW41910.1"/>
    <property type="molecule type" value="Genomic_DNA"/>
</dbReference>
<evidence type="ECO:0000259" key="8">
    <source>
        <dbReference type="SMART" id="SM00014"/>
    </source>
</evidence>
<feature type="transmembrane region" description="Helical" evidence="7">
    <location>
        <begin position="62"/>
        <end position="81"/>
    </location>
</feature>
<name>A0AAN4ZYD7_9RHOB</name>
<reference evidence="9" key="1">
    <citation type="journal article" date="2014" name="Int. J. Syst. Evol. Microbiol.">
        <title>Complete genome sequence of Corynebacterium casei LMG S-19264T (=DSM 44701T), isolated from a smear-ripened cheese.</title>
        <authorList>
            <consortium name="US DOE Joint Genome Institute (JGI-PGF)"/>
            <person name="Walter F."/>
            <person name="Albersmeier A."/>
            <person name="Kalinowski J."/>
            <person name="Ruckert C."/>
        </authorList>
    </citation>
    <scope>NUCLEOTIDE SEQUENCE</scope>
    <source>
        <strain evidence="9">CGMCC 1.10859</strain>
    </source>
</reference>
<feature type="transmembrane region" description="Helical" evidence="7">
    <location>
        <begin position="177"/>
        <end position="197"/>
    </location>
</feature>
<accession>A0AAN4ZYD7</accession>
<comment type="caution">
    <text evidence="9">The sequence shown here is derived from an EMBL/GenBank/DDBJ whole genome shotgun (WGS) entry which is preliminary data.</text>
</comment>
<evidence type="ECO:0000256" key="2">
    <source>
        <dbReference type="ARBA" id="ARBA00010792"/>
    </source>
</evidence>
<proteinExistence type="inferred from homology"/>
<feature type="transmembrane region" description="Helical" evidence="7">
    <location>
        <begin position="203"/>
        <end position="225"/>
    </location>
</feature>
<evidence type="ECO:0000256" key="3">
    <source>
        <dbReference type="ARBA" id="ARBA00022475"/>
    </source>
</evidence>
<feature type="transmembrane region" description="Helical" evidence="7">
    <location>
        <begin position="398"/>
        <end position="419"/>
    </location>
</feature>
<protein>
    <submittedName>
        <fullName evidence="10">Undecaprenyl-diphosphatase</fullName>
    </submittedName>
</protein>
<feature type="transmembrane region" description="Helical" evidence="7">
    <location>
        <begin position="296"/>
        <end position="325"/>
    </location>
</feature>
<sequence>MPHSLDQLLPSLQSLGAWSYWIIGLGSMLEAFFLTGVVVPGTLAVDAAGILAQRGFLNVFDLFWFVAIGSILGGELGYWTGRWGSRRIFTHFDPGRSRAFRRAQDLFERRGGLALVLGRLLGPVAGFVPLAAAVAGMAPRRFRIWNVIGALPYAAIHLSLGYFFGDIFARIGPAATRLALFAAAAAAILAVLAYMVVRIERHLPSLLSVAAAYLEALAQLAPVQAWRGRHPRLAAFLARRLDRGQFLGLPATLIALAFGYVLLIYLGSVLDFLMAAPIVQADKNIAALMHVFRNPLLIRLAAIVTAFGIWQSVSLVLVAALATLLLARRGPLAAGLAAAVAGNVVSVAVLKLAFHRTRPEFAYFVEGTNSFPSGHAAISVALYGMLAYIAWRLRLLGPITAALLALLAAFLIGLSRLYLIEHYLSDVLNGYLVGAMWLLIGISVAEWLQTRAEAAGAAPPGRAERAAKSPRRWLAPGMWALALLGSLWVSASYHKALTPPLAPEKIATVSDLPGFFAATGAPGRIDSIDGSPLAPVNLILVARDRDALQRALAAARYAPTEPATLSSILSAAMAEATGKPDPRAPAMPAFWNSIPSAMTYVAQVPPAGPQARAGLRHLLRVWPTRWRDAQGRQIFVATASFDDAQIWEASEQMDPHTDRDRDALVAALRAAGQVESAEPAPLPKADGSLRGHWQSDGVATVLILR</sequence>
<evidence type="ECO:0000256" key="5">
    <source>
        <dbReference type="ARBA" id="ARBA00022989"/>
    </source>
</evidence>
<organism evidence="9 12">
    <name type="scientific">Allgaiera indica</name>
    <dbReference type="NCBI Taxonomy" id="765699"/>
    <lineage>
        <taxon>Bacteria</taxon>
        <taxon>Pseudomonadati</taxon>
        <taxon>Pseudomonadota</taxon>
        <taxon>Alphaproteobacteria</taxon>
        <taxon>Rhodobacterales</taxon>
        <taxon>Paracoccaceae</taxon>
        <taxon>Allgaiera</taxon>
    </lineage>
</organism>
<dbReference type="EMBL" id="BNAB01000003">
    <property type="protein sequence ID" value="GHD99858.1"/>
    <property type="molecule type" value="Genomic_DNA"/>
</dbReference>
<dbReference type="RefSeq" id="WP_035842262.1">
    <property type="nucleotide sequence ID" value="NZ_BNAB01000003.1"/>
</dbReference>
<feature type="transmembrane region" description="Helical" evidence="7">
    <location>
        <begin position="111"/>
        <end position="138"/>
    </location>
</feature>
<dbReference type="AlphaFoldDB" id="A0AAN4ZYD7"/>
<dbReference type="Proteomes" id="UP000634647">
    <property type="component" value="Unassembled WGS sequence"/>
</dbReference>
<feature type="domain" description="Phosphatidic acid phosphatase type 2/haloperoxidase" evidence="8">
    <location>
        <begin position="329"/>
        <end position="442"/>
    </location>
</feature>
<feature type="transmembrane region" description="Helical" evidence="7">
    <location>
        <begin position="246"/>
        <end position="266"/>
    </location>
</feature>